<reference evidence="2 3" key="1">
    <citation type="submission" date="2015-06" db="EMBL/GenBank/DDBJ databases">
        <title>Expansion of signal transduction pathways in fungi by whole-genome duplication.</title>
        <authorList>
            <consortium name="DOE Joint Genome Institute"/>
            <person name="Corrochano L.M."/>
            <person name="Kuo A."/>
            <person name="Marcet-Houben M."/>
            <person name="Polaino S."/>
            <person name="Salamov A."/>
            <person name="Villalobos J.M."/>
            <person name="Alvarez M.I."/>
            <person name="Avalos J."/>
            <person name="Benito E.P."/>
            <person name="Benoit I."/>
            <person name="Burger G."/>
            <person name="Camino L.P."/>
            <person name="Canovas D."/>
            <person name="Cerda-Olmedo E."/>
            <person name="Cheng J.-F."/>
            <person name="Dominguez A."/>
            <person name="Elias M."/>
            <person name="Eslava A.P."/>
            <person name="Glaser F."/>
            <person name="Grimwood J."/>
            <person name="Gutierrez G."/>
            <person name="Heitman J."/>
            <person name="Henrissat B."/>
            <person name="Iturriaga E.A."/>
            <person name="Lang B.F."/>
            <person name="Lavin J.L."/>
            <person name="Lee S."/>
            <person name="Li W."/>
            <person name="Lindquist E."/>
            <person name="Lopez-Garcia S."/>
            <person name="Luque E.M."/>
            <person name="Marcos A.T."/>
            <person name="Martin J."/>
            <person name="Mccluskey K."/>
            <person name="Medina H.R."/>
            <person name="Miralles-Duran A."/>
            <person name="Miyazaki A."/>
            <person name="Munoz-Torres E."/>
            <person name="Oguiza J.A."/>
            <person name="Ohm R."/>
            <person name="Olmedo M."/>
            <person name="Orejas M."/>
            <person name="Ortiz-Castellanos L."/>
            <person name="Pisabarro A.G."/>
            <person name="Rodriguez-Romero J."/>
            <person name="Ruiz-Herrera J."/>
            <person name="Ruiz-Vazquez R."/>
            <person name="Sanz C."/>
            <person name="Schackwitz W."/>
            <person name="Schmutz J."/>
            <person name="Shahriari M."/>
            <person name="Shelest E."/>
            <person name="Silva-Franco F."/>
            <person name="Soanes D."/>
            <person name="Syed K."/>
            <person name="Tagua V.G."/>
            <person name="Talbot N.J."/>
            <person name="Thon M."/>
            <person name="De Vries R.P."/>
            <person name="Wiebenga A."/>
            <person name="Yadav J.S."/>
            <person name="Braun E.L."/>
            <person name="Baker S."/>
            <person name="Garre V."/>
            <person name="Horwitz B."/>
            <person name="Torres-Martinez S."/>
            <person name="Idnurm A."/>
            <person name="Herrera-Estrella A."/>
            <person name="Gabaldon T."/>
            <person name="Grigoriev I.V."/>
        </authorList>
    </citation>
    <scope>NUCLEOTIDE SEQUENCE [LARGE SCALE GENOMIC DNA]</scope>
    <source>
        <strain evidence="2 3">CBS 277.49</strain>
    </source>
</reference>
<feature type="compositionally biased region" description="Low complexity" evidence="1">
    <location>
        <begin position="127"/>
        <end position="148"/>
    </location>
</feature>
<dbReference type="VEuPathDB" id="FungiDB:MUCCIDRAFT_166881"/>
<gene>
    <name evidence="2" type="ORF">MUCCIDRAFT_166881</name>
</gene>
<evidence type="ECO:0000313" key="3">
    <source>
        <dbReference type="Proteomes" id="UP000077051"/>
    </source>
</evidence>
<accession>A0A168I286</accession>
<proteinExistence type="predicted"/>
<feature type="region of interest" description="Disordered" evidence="1">
    <location>
        <begin position="126"/>
        <end position="148"/>
    </location>
</feature>
<dbReference type="Proteomes" id="UP000077051">
    <property type="component" value="Unassembled WGS sequence"/>
</dbReference>
<keyword evidence="3" id="KW-1185">Reference proteome</keyword>
<dbReference type="OrthoDB" id="2381286at2759"/>
<sequence length="262" mass="30080">MYAQQQFGTIIQPQTYERSFSPLLVEEEEGWKVSTLPQHVANHQDGHGRNLIHMPSMNSSDCSPTNKRKPLPQVPTLYTAYHWQYDYSQVPCTPMSAVDLDPNAMYHHHYQQQQPYVETSHADYFVSSPSSLSEPEELPSANSSPAIAPSQLQQPKIIEQNKNVRQITVKSINDDYRVWITVDPKETGESLAEKIHVIATFRTRKITSVTTASGRNVPLNRTPVFKRWEDLDDFEHGETWTATWGPLKRSFMDKVFSKFIET</sequence>
<evidence type="ECO:0000256" key="1">
    <source>
        <dbReference type="SAM" id="MobiDB-lite"/>
    </source>
</evidence>
<comment type="caution">
    <text evidence="2">The sequence shown here is derived from an EMBL/GenBank/DDBJ whole genome shotgun (WGS) entry which is preliminary data.</text>
</comment>
<dbReference type="AlphaFoldDB" id="A0A168I286"/>
<dbReference type="STRING" id="747725.A0A168I286"/>
<organism evidence="2 3">
    <name type="scientific">Mucor lusitanicus CBS 277.49</name>
    <dbReference type="NCBI Taxonomy" id="747725"/>
    <lineage>
        <taxon>Eukaryota</taxon>
        <taxon>Fungi</taxon>
        <taxon>Fungi incertae sedis</taxon>
        <taxon>Mucoromycota</taxon>
        <taxon>Mucoromycotina</taxon>
        <taxon>Mucoromycetes</taxon>
        <taxon>Mucorales</taxon>
        <taxon>Mucorineae</taxon>
        <taxon>Mucoraceae</taxon>
        <taxon>Mucor</taxon>
    </lineage>
</organism>
<protein>
    <submittedName>
        <fullName evidence="2">Uncharacterized protein</fullName>
    </submittedName>
</protein>
<dbReference type="EMBL" id="AMYB01000008">
    <property type="protein sequence ID" value="OAC99460.1"/>
    <property type="molecule type" value="Genomic_DNA"/>
</dbReference>
<name>A0A168I286_MUCCL</name>
<evidence type="ECO:0000313" key="2">
    <source>
        <dbReference type="EMBL" id="OAC99460.1"/>
    </source>
</evidence>